<dbReference type="Pfam" id="PF02133">
    <property type="entry name" value="Transp_cyt_pur"/>
    <property type="match status" value="1"/>
</dbReference>
<comment type="subcellular location">
    <subcellularLocation>
        <location evidence="1">Membrane</location>
        <topology evidence="1">Multi-pass membrane protein</topology>
    </subcellularLocation>
</comment>
<feature type="transmembrane region" description="Helical" evidence="6">
    <location>
        <begin position="397"/>
        <end position="420"/>
    </location>
</feature>
<evidence type="ECO:0000256" key="3">
    <source>
        <dbReference type="ARBA" id="ARBA00022692"/>
    </source>
</evidence>
<evidence type="ECO:0000313" key="7">
    <source>
        <dbReference type="EMBL" id="WVX80531.1"/>
    </source>
</evidence>
<proteinExistence type="inferred from homology"/>
<feature type="transmembrane region" description="Helical" evidence="6">
    <location>
        <begin position="290"/>
        <end position="314"/>
    </location>
</feature>
<keyword evidence="5 6" id="KW-0472">Membrane</keyword>
<dbReference type="Proteomes" id="UP001357223">
    <property type="component" value="Chromosome"/>
</dbReference>
<feature type="transmembrane region" description="Helical" evidence="6">
    <location>
        <begin position="140"/>
        <end position="159"/>
    </location>
</feature>
<name>A0ABZ2C9W7_9BACI</name>
<feature type="transmembrane region" description="Helical" evidence="6">
    <location>
        <begin position="354"/>
        <end position="376"/>
    </location>
</feature>
<feature type="transmembrane region" description="Helical" evidence="6">
    <location>
        <begin position="99"/>
        <end position="120"/>
    </location>
</feature>
<feature type="transmembrane region" description="Helical" evidence="6">
    <location>
        <begin position="326"/>
        <end position="348"/>
    </location>
</feature>
<evidence type="ECO:0000256" key="1">
    <source>
        <dbReference type="ARBA" id="ARBA00004141"/>
    </source>
</evidence>
<keyword evidence="3 6" id="KW-0812">Transmembrane</keyword>
<dbReference type="Gene3D" id="1.10.4160.10">
    <property type="entry name" value="Hydantoin permease"/>
    <property type="match status" value="1"/>
</dbReference>
<keyword evidence="8" id="KW-1185">Reference proteome</keyword>
<evidence type="ECO:0000313" key="8">
    <source>
        <dbReference type="Proteomes" id="UP001357223"/>
    </source>
</evidence>
<evidence type="ECO:0000256" key="6">
    <source>
        <dbReference type="SAM" id="Phobius"/>
    </source>
</evidence>
<feature type="transmembrane region" description="Helical" evidence="6">
    <location>
        <begin position="171"/>
        <end position="193"/>
    </location>
</feature>
<dbReference type="EMBL" id="CP137640">
    <property type="protein sequence ID" value="WVX80531.1"/>
    <property type="molecule type" value="Genomic_DNA"/>
</dbReference>
<protein>
    <submittedName>
        <fullName evidence="7">Cytosine permease</fullName>
    </submittedName>
</protein>
<sequence>MSDQEYSETEGSYPLLPNERTWRPRDLLMVLISTSVATWCFLVGGYVGLYLNAKMGIAAFTAGTMIGMLFVSLAVIPITAKYGIDSITSSKPFFGNRGFIIALLLQYLSVIGWNSIRIIFFTKAATHILVLSNVFSETMSSILLSLLAIVAVITIWFLMKLGSRAVKHLSTILAIPTILIGIWMLIMIINIFGYQTITEVKPAYSSNDRLWNYTTGIEIGLISIIAWWPYLGGIVRIVPKASQTTLPSIIGLSFPVSLMSFIGLLSVLLMNDPDPTSWMVELGGSLYGTIALAFIAVTNFGSAVIGVYISCIGLRNLSILKKRSWNATILITLIPIAVVSVFIPELFFDKFSNFLTFLGVLIAPLVGIQIIDHFIFRKKQLHVKHLYDAGPNSVYSFWKGWNPASIIALLCGVLTYFYLLNPLTYESHAPYQYLTATLPTMAVGAFVYLIITQFVIIPFGWGGYRKRSK</sequence>
<feature type="transmembrane region" description="Helical" evidence="6">
    <location>
        <begin position="249"/>
        <end position="270"/>
    </location>
</feature>
<evidence type="ECO:0000256" key="2">
    <source>
        <dbReference type="ARBA" id="ARBA00008974"/>
    </source>
</evidence>
<organism evidence="7 8">
    <name type="scientific">Niallia oryzisoli</name>
    <dbReference type="NCBI Taxonomy" id="1737571"/>
    <lineage>
        <taxon>Bacteria</taxon>
        <taxon>Bacillati</taxon>
        <taxon>Bacillota</taxon>
        <taxon>Bacilli</taxon>
        <taxon>Bacillales</taxon>
        <taxon>Bacillaceae</taxon>
        <taxon>Niallia</taxon>
    </lineage>
</organism>
<dbReference type="RefSeq" id="WP_338449462.1">
    <property type="nucleotide sequence ID" value="NZ_CP137640.1"/>
</dbReference>
<evidence type="ECO:0000256" key="5">
    <source>
        <dbReference type="ARBA" id="ARBA00023136"/>
    </source>
</evidence>
<dbReference type="PANTHER" id="PTHR30569">
    <property type="entry name" value="CYTOSINE TRANSPORTER CODB"/>
    <property type="match status" value="1"/>
</dbReference>
<feature type="transmembrane region" description="Helical" evidence="6">
    <location>
        <begin position="440"/>
        <end position="464"/>
    </location>
</feature>
<comment type="similarity">
    <text evidence="2">Belongs to the purine-cytosine permease (2.A.39) family.</text>
</comment>
<dbReference type="InterPro" id="IPR001248">
    <property type="entry name" value="Pur-cyt_permease"/>
</dbReference>
<accession>A0ABZ2C9W7</accession>
<gene>
    <name evidence="7" type="ORF">R4Z09_25350</name>
</gene>
<dbReference type="InterPro" id="IPR030191">
    <property type="entry name" value="CodB"/>
</dbReference>
<feature type="transmembrane region" description="Helical" evidence="6">
    <location>
        <begin position="57"/>
        <end position="78"/>
    </location>
</feature>
<keyword evidence="4 6" id="KW-1133">Transmembrane helix</keyword>
<feature type="transmembrane region" description="Helical" evidence="6">
    <location>
        <begin position="213"/>
        <end position="237"/>
    </location>
</feature>
<evidence type="ECO:0000256" key="4">
    <source>
        <dbReference type="ARBA" id="ARBA00022989"/>
    </source>
</evidence>
<feature type="transmembrane region" description="Helical" evidence="6">
    <location>
        <begin position="27"/>
        <end position="51"/>
    </location>
</feature>
<reference evidence="7 8" key="1">
    <citation type="submission" date="2023-10" db="EMBL/GenBank/DDBJ databases">
        <title>Niallia locisalis sp.nov. isolated from a salt pond sample.</title>
        <authorList>
            <person name="Li X.-J."/>
            <person name="Dong L."/>
        </authorList>
    </citation>
    <scope>NUCLEOTIDE SEQUENCE [LARGE SCALE GENOMIC DNA]</scope>
    <source>
        <strain evidence="7 8">DSM 29761</strain>
    </source>
</reference>
<dbReference type="PANTHER" id="PTHR30569:SF0">
    <property type="entry name" value="CYTOSINE PERMEASE"/>
    <property type="match status" value="1"/>
</dbReference>